<name>A0ABM6LIM9_9BACI</name>
<dbReference type="EMBL" id="CP021920">
    <property type="protein sequence ID" value="ASB89174.1"/>
    <property type="molecule type" value="Genomic_DNA"/>
</dbReference>
<gene>
    <name evidence="1" type="ORF">S101395_02667</name>
</gene>
<protein>
    <submittedName>
        <fullName evidence="1">Uncharacterized protein</fullName>
    </submittedName>
</protein>
<proteinExistence type="predicted"/>
<dbReference type="Proteomes" id="UP000196877">
    <property type="component" value="Chromosome"/>
</dbReference>
<evidence type="ECO:0000313" key="1">
    <source>
        <dbReference type="EMBL" id="ASB89174.1"/>
    </source>
</evidence>
<keyword evidence="2" id="KW-1185">Reference proteome</keyword>
<dbReference type="RefSeq" id="WP_224254501.1">
    <property type="nucleotide sequence ID" value="NZ_CP021920.1"/>
</dbReference>
<sequence length="57" mass="6953">MTTQKLTLSHIKEDNKKYNEKQRIELNDQYHTCIYPNYNNTLLKDLRSNQKKELKLI</sequence>
<organism evidence="1 2">
    <name type="scientific">Bacillus sonorensis</name>
    <dbReference type="NCBI Taxonomy" id="119858"/>
    <lineage>
        <taxon>Bacteria</taxon>
        <taxon>Bacillati</taxon>
        <taxon>Bacillota</taxon>
        <taxon>Bacilli</taxon>
        <taxon>Bacillales</taxon>
        <taxon>Bacillaceae</taxon>
        <taxon>Bacillus</taxon>
    </lineage>
</organism>
<reference evidence="1 2" key="1">
    <citation type="submission" date="2017-06" db="EMBL/GenBank/DDBJ databases">
        <title>Genome sequence of Bacillus sonorensis strain SRCM101395.</title>
        <authorList>
            <person name="Cho S.H."/>
        </authorList>
    </citation>
    <scope>NUCLEOTIDE SEQUENCE [LARGE SCALE GENOMIC DNA]</scope>
    <source>
        <strain evidence="1 2">SRCM101395</strain>
    </source>
</reference>
<accession>A0ABM6LIM9</accession>
<evidence type="ECO:0000313" key="2">
    <source>
        <dbReference type="Proteomes" id="UP000196877"/>
    </source>
</evidence>